<dbReference type="SUPFAM" id="SSF158446">
    <property type="entry name" value="IVS-encoded protein-like"/>
    <property type="match status" value="1"/>
</dbReference>
<sequence length="131" mass="15617">MVERKKIKSFEDLEVYQKLLELHLEVSKISLKFPKYELYELGSQIRRSSNSIPANLAEGWNNKHINIYLEGINRAFGEYQETLHHLQVAYRKGHIDKDAYLNYRQRYEESAKMLRGLESALMRWKAKKGER</sequence>
<dbReference type="InterPro" id="IPR036583">
    <property type="entry name" value="23S_rRNA_IVS_sf"/>
</dbReference>
<dbReference type="Proteomes" id="UP000634805">
    <property type="component" value="Unassembled WGS sequence"/>
</dbReference>
<organism evidence="2 3">
    <name type="scientific">Candidatus Argoarchaeum ethanivorans</name>
    <dbReference type="NCBI Taxonomy" id="2608793"/>
    <lineage>
        <taxon>Archaea</taxon>
        <taxon>Methanobacteriati</taxon>
        <taxon>Methanobacteriota</taxon>
        <taxon>Stenosarchaea group</taxon>
        <taxon>Methanomicrobia</taxon>
        <taxon>Methanosarcinales</taxon>
        <taxon>Methanosarcinales incertae sedis</taxon>
        <taxon>GOM Arc I cluster</taxon>
        <taxon>Candidatus Argoarchaeum</taxon>
    </lineage>
</organism>
<dbReference type="PANTHER" id="PTHR38471">
    <property type="entry name" value="FOUR HELIX BUNDLE PROTEIN"/>
    <property type="match status" value="1"/>
</dbReference>
<evidence type="ECO:0000313" key="1">
    <source>
        <dbReference type="EMBL" id="CAD6492729.1"/>
    </source>
</evidence>
<dbReference type="NCBIfam" id="TIGR02436">
    <property type="entry name" value="four helix bundle protein"/>
    <property type="match status" value="1"/>
</dbReference>
<comment type="caution">
    <text evidence="2">The sequence shown here is derived from an EMBL/GenBank/DDBJ whole genome shotgun (WGS) entry which is preliminary data.</text>
</comment>
<dbReference type="Proteomes" id="UP000603056">
    <property type="component" value="Unassembled WGS sequence"/>
</dbReference>
<protein>
    <submittedName>
        <fullName evidence="2">23S rRNA-intervening sequence protein</fullName>
    </submittedName>
</protein>
<dbReference type="EMBL" id="CAJHIP010000011">
    <property type="protein sequence ID" value="CAD6492729.1"/>
    <property type="molecule type" value="Genomic_DNA"/>
</dbReference>
<dbReference type="InterPro" id="IPR012657">
    <property type="entry name" value="23S_rRNA-intervening_sequence"/>
</dbReference>
<dbReference type="Pfam" id="PF05635">
    <property type="entry name" value="23S_rRNA_IVP"/>
    <property type="match status" value="1"/>
</dbReference>
<dbReference type="EMBL" id="CAJHIS010000036">
    <property type="protein sequence ID" value="CAD6494888.1"/>
    <property type="molecule type" value="Genomic_DNA"/>
</dbReference>
<evidence type="ECO:0000313" key="3">
    <source>
        <dbReference type="Proteomes" id="UP000634805"/>
    </source>
</evidence>
<dbReference type="AlphaFoldDB" id="A0A811TKB9"/>
<dbReference type="CDD" id="cd16377">
    <property type="entry name" value="23S_rRNA_IVP_like"/>
    <property type="match status" value="1"/>
</dbReference>
<reference evidence="2" key="1">
    <citation type="submission" date="2020-10" db="EMBL/GenBank/DDBJ databases">
        <authorList>
            <person name="Hahn C.J."/>
            <person name="Laso-Perez R."/>
            <person name="Vulcano F."/>
            <person name="Vaziourakis K.-M."/>
            <person name="Stokke R."/>
            <person name="Steen I.H."/>
            <person name="Teske A."/>
            <person name="Boetius A."/>
            <person name="Liebeke M."/>
            <person name="Amann R."/>
            <person name="Knittel K."/>
        </authorList>
    </citation>
    <scope>NUCLEOTIDE SEQUENCE</scope>
    <source>
        <strain evidence="2">Gfbio:e3339647-f889-4370-9287-4fb5cb688e4c:AG392D22_GoMArc1</strain>
        <strain evidence="1">Gfbio:e3339647-f889-4370-9287-4fb5cb688e4c:AG394J04_GoMArc1</strain>
    </source>
</reference>
<dbReference type="Gene3D" id="1.20.1440.60">
    <property type="entry name" value="23S rRNA-intervening sequence"/>
    <property type="match status" value="1"/>
</dbReference>
<proteinExistence type="predicted"/>
<name>A0A811TKB9_9EURY</name>
<gene>
    <name evidence="2" type="ORF">EMLJLAPB_01001</name>
    <name evidence="1" type="ORF">FFODKBPE_00354</name>
</gene>
<dbReference type="PANTHER" id="PTHR38471:SF2">
    <property type="entry name" value="FOUR HELIX BUNDLE PROTEIN"/>
    <property type="match status" value="1"/>
</dbReference>
<evidence type="ECO:0000313" key="2">
    <source>
        <dbReference type="EMBL" id="CAD6494888.1"/>
    </source>
</evidence>
<accession>A0A811TKB9</accession>